<dbReference type="Gramene" id="Ma04_t07460.1">
    <property type="protein sequence ID" value="Ma04_p07460.1"/>
    <property type="gene ID" value="Ma04_g07460"/>
</dbReference>
<dbReference type="InParanoid" id="A0A804IM44"/>
<organism evidence="2 3">
    <name type="scientific">Musa acuminata subsp. malaccensis</name>
    <name type="common">Wild banana</name>
    <name type="synonym">Musa malaccensis</name>
    <dbReference type="NCBI Taxonomy" id="214687"/>
    <lineage>
        <taxon>Eukaryota</taxon>
        <taxon>Viridiplantae</taxon>
        <taxon>Streptophyta</taxon>
        <taxon>Embryophyta</taxon>
        <taxon>Tracheophyta</taxon>
        <taxon>Spermatophyta</taxon>
        <taxon>Magnoliopsida</taxon>
        <taxon>Liliopsida</taxon>
        <taxon>Zingiberales</taxon>
        <taxon>Musaceae</taxon>
        <taxon>Musa</taxon>
    </lineage>
</organism>
<name>A0A804IM44_MUSAM</name>
<feature type="compositionally biased region" description="Gly residues" evidence="1">
    <location>
        <begin position="22"/>
        <end position="31"/>
    </location>
</feature>
<reference evidence="2" key="1">
    <citation type="submission" date="2021-05" db="UniProtKB">
        <authorList>
            <consortium name="EnsemblPlants"/>
        </authorList>
    </citation>
    <scope>IDENTIFICATION</scope>
    <source>
        <strain evidence="2">subsp. malaccensis</strain>
    </source>
</reference>
<dbReference type="PANTHER" id="PTHR36011:SF1">
    <property type="entry name" value="BAT2 DOMAIN PROTEIN"/>
    <property type="match status" value="1"/>
</dbReference>
<sequence length="183" mass="19616">MEEEEEEEGRKSPPKNREEKPQGGGGGGWGSWGISSFSMFSELQKAAEDISRNAVEVVKNATKGITDLEIAGSDSETTDEVSKDSRGGEEEEEEEEEHVHDRLRKSALDKLEKASEDSLFGQGLKVLDNSVETIASGAWSALGSAWKGGSSLVSKLELSAASLADSIHQGNLPGKATFLLHQL</sequence>
<protein>
    <submittedName>
        <fullName evidence="2">Uncharacterized protein</fullName>
    </submittedName>
</protein>
<keyword evidence="3" id="KW-1185">Reference proteome</keyword>
<evidence type="ECO:0000313" key="2">
    <source>
        <dbReference type="EnsemblPlants" id="Ma04_p07460.1"/>
    </source>
</evidence>
<dbReference type="PANTHER" id="PTHR36011">
    <property type="entry name" value="BAT2 DOMAIN PROTEIN"/>
    <property type="match status" value="1"/>
</dbReference>
<evidence type="ECO:0000313" key="3">
    <source>
        <dbReference type="Proteomes" id="UP000012960"/>
    </source>
</evidence>
<accession>A0A804IM44</accession>
<evidence type="ECO:0000256" key="1">
    <source>
        <dbReference type="SAM" id="MobiDB-lite"/>
    </source>
</evidence>
<dbReference type="EnsemblPlants" id="Ma04_t07460.1">
    <property type="protein sequence ID" value="Ma04_p07460.1"/>
    <property type="gene ID" value="Ma04_g07460"/>
</dbReference>
<dbReference type="OMA" id="EHVHDRL"/>
<feature type="compositionally biased region" description="Basic and acidic residues" evidence="1">
    <location>
        <begin position="8"/>
        <end position="21"/>
    </location>
</feature>
<feature type="region of interest" description="Disordered" evidence="1">
    <location>
        <begin position="61"/>
        <end position="103"/>
    </location>
</feature>
<dbReference type="AlphaFoldDB" id="A0A804IM44"/>
<proteinExistence type="predicted"/>
<dbReference type="Proteomes" id="UP000012960">
    <property type="component" value="Unplaced"/>
</dbReference>
<feature type="region of interest" description="Disordered" evidence="1">
    <location>
        <begin position="1"/>
        <end position="34"/>
    </location>
</feature>